<comment type="subcellular location">
    <subcellularLocation>
        <location evidence="1">Cytoplasm</location>
    </subcellularLocation>
</comment>
<protein>
    <recommendedName>
        <fullName evidence="3">tRNA threonylcarbamoyladenosine biosynthesis protein TsaE</fullName>
    </recommendedName>
    <alternativeName>
        <fullName evidence="10">t(6)A37 threonylcarbamoyladenosine biosynthesis protein TsaE</fullName>
    </alternativeName>
</protein>
<evidence type="ECO:0000256" key="10">
    <source>
        <dbReference type="ARBA" id="ARBA00032441"/>
    </source>
</evidence>
<dbReference type="GO" id="GO:0046872">
    <property type="term" value="F:metal ion binding"/>
    <property type="evidence" value="ECO:0007669"/>
    <property type="project" value="UniProtKB-KW"/>
</dbReference>
<dbReference type="EMBL" id="JABVCQ010000006">
    <property type="protein sequence ID" value="MBB1125396.1"/>
    <property type="molecule type" value="Genomic_DNA"/>
</dbReference>
<keyword evidence="4" id="KW-0963">Cytoplasm</keyword>
<comment type="similarity">
    <text evidence="2">Belongs to the TsaE family.</text>
</comment>
<evidence type="ECO:0000313" key="11">
    <source>
        <dbReference type="EMBL" id="MBB1125396.1"/>
    </source>
</evidence>
<dbReference type="GO" id="GO:0005737">
    <property type="term" value="C:cytoplasm"/>
    <property type="evidence" value="ECO:0007669"/>
    <property type="project" value="UniProtKB-SubCell"/>
</dbReference>
<keyword evidence="12" id="KW-1185">Reference proteome</keyword>
<dbReference type="PANTHER" id="PTHR33540:SF2">
    <property type="entry name" value="TRNA THREONYLCARBAMOYLADENOSINE BIOSYNTHESIS PROTEIN TSAE"/>
    <property type="match status" value="1"/>
</dbReference>
<dbReference type="GO" id="GO:0002949">
    <property type="term" value="P:tRNA threonylcarbamoyladenosine modification"/>
    <property type="evidence" value="ECO:0007669"/>
    <property type="project" value="InterPro"/>
</dbReference>
<dbReference type="AlphaFoldDB" id="A0A839HDB8"/>
<dbReference type="GO" id="GO:0005524">
    <property type="term" value="F:ATP binding"/>
    <property type="evidence" value="ECO:0007669"/>
    <property type="project" value="UniProtKB-KW"/>
</dbReference>
<dbReference type="SUPFAM" id="SSF52540">
    <property type="entry name" value="P-loop containing nucleoside triphosphate hydrolases"/>
    <property type="match status" value="1"/>
</dbReference>
<dbReference type="PANTHER" id="PTHR33540">
    <property type="entry name" value="TRNA THREONYLCARBAMOYLADENOSINE BIOSYNTHESIS PROTEIN TSAE"/>
    <property type="match status" value="1"/>
</dbReference>
<evidence type="ECO:0000256" key="6">
    <source>
        <dbReference type="ARBA" id="ARBA00022723"/>
    </source>
</evidence>
<organism evidence="11 12">
    <name type="scientific">Thiospirillum jenense</name>
    <dbReference type="NCBI Taxonomy" id="1653858"/>
    <lineage>
        <taxon>Bacteria</taxon>
        <taxon>Pseudomonadati</taxon>
        <taxon>Pseudomonadota</taxon>
        <taxon>Gammaproteobacteria</taxon>
        <taxon>Chromatiales</taxon>
        <taxon>Chromatiaceae</taxon>
        <taxon>Thiospirillum</taxon>
    </lineage>
</organism>
<evidence type="ECO:0000256" key="3">
    <source>
        <dbReference type="ARBA" id="ARBA00019010"/>
    </source>
</evidence>
<evidence type="ECO:0000256" key="1">
    <source>
        <dbReference type="ARBA" id="ARBA00004496"/>
    </source>
</evidence>
<dbReference type="InterPro" id="IPR003442">
    <property type="entry name" value="T6A_TsaE"/>
</dbReference>
<evidence type="ECO:0000256" key="8">
    <source>
        <dbReference type="ARBA" id="ARBA00022840"/>
    </source>
</evidence>
<evidence type="ECO:0000256" key="2">
    <source>
        <dbReference type="ARBA" id="ARBA00007599"/>
    </source>
</evidence>
<evidence type="ECO:0000256" key="9">
    <source>
        <dbReference type="ARBA" id="ARBA00022842"/>
    </source>
</evidence>
<gene>
    <name evidence="11" type="primary">tsaE</name>
    <name evidence="11" type="ORF">HUK38_04015</name>
</gene>
<dbReference type="GO" id="GO:0016740">
    <property type="term" value="F:transferase activity"/>
    <property type="evidence" value="ECO:0007669"/>
    <property type="project" value="UniProtKB-KW"/>
</dbReference>
<evidence type="ECO:0000256" key="7">
    <source>
        <dbReference type="ARBA" id="ARBA00022741"/>
    </source>
</evidence>
<evidence type="ECO:0000256" key="4">
    <source>
        <dbReference type="ARBA" id="ARBA00022490"/>
    </source>
</evidence>
<evidence type="ECO:0000256" key="5">
    <source>
        <dbReference type="ARBA" id="ARBA00022694"/>
    </source>
</evidence>
<keyword evidence="9" id="KW-0460">Magnesium</keyword>
<sequence length="172" mass="18674">MTAPFVADCYLPNETAQLELGRALAPALIGRAGLIFLHGDLGAGKTTLVRGLLRGLGVTGTVRSPTYTLIEPYSIQLADKTTTWPLFHLDLYRLADPRELDELGWRDLRADGGLLLIEWPERGAPLLPAADVSLHLTITASARQLRASGQPSWAAVMAVMQCFSDPQKVQVN</sequence>
<keyword evidence="11" id="KW-0808">Transferase</keyword>
<dbReference type="Gene3D" id="3.40.50.300">
    <property type="entry name" value="P-loop containing nucleotide triphosphate hydrolases"/>
    <property type="match status" value="1"/>
</dbReference>
<comment type="caution">
    <text evidence="11">The sequence shown here is derived from an EMBL/GenBank/DDBJ whole genome shotgun (WGS) entry which is preliminary data.</text>
</comment>
<proteinExistence type="inferred from homology"/>
<keyword evidence="8" id="KW-0067">ATP-binding</keyword>
<accession>A0A839HDB8</accession>
<evidence type="ECO:0000313" key="12">
    <source>
        <dbReference type="Proteomes" id="UP000548632"/>
    </source>
</evidence>
<reference evidence="11 12" key="1">
    <citation type="journal article" date="2020" name="Arch. Microbiol.">
        <title>The genome sequence of the giant phototrophic gammaproteobacterium Thiospirillum jenense gives insight into its physiological properties and phylogenetic relationships.</title>
        <authorList>
            <person name="Imhoff J.F."/>
            <person name="Meyer T.E."/>
            <person name="Kyndt J.A."/>
        </authorList>
    </citation>
    <scope>NUCLEOTIDE SEQUENCE [LARGE SCALE GENOMIC DNA]</scope>
    <source>
        <strain evidence="11 12">DSM 216</strain>
    </source>
</reference>
<dbReference type="Pfam" id="PF02367">
    <property type="entry name" value="TsaE"/>
    <property type="match status" value="1"/>
</dbReference>
<name>A0A839HDB8_9GAMM</name>
<dbReference type="NCBIfam" id="TIGR00150">
    <property type="entry name" value="T6A_YjeE"/>
    <property type="match status" value="1"/>
</dbReference>
<keyword evidence="6" id="KW-0479">Metal-binding</keyword>
<keyword evidence="5" id="KW-0819">tRNA processing</keyword>
<dbReference type="InterPro" id="IPR027417">
    <property type="entry name" value="P-loop_NTPase"/>
</dbReference>
<dbReference type="RefSeq" id="WP_182582706.1">
    <property type="nucleotide sequence ID" value="NZ_JABVCQ010000006.1"/>
</dbReference>
<dbReference type="Proteomes" id="UP000548632">
    <property type="component" value="Unassembled WGS sequence"/>
</dbReference>
<keyword evidence="7" id="KW-0547">Nucleotide-binding</keyword>